<reference evidence="2 5" key="2">
    <citation type="submission" date="2019-04" db="EMBL/GenBank/DDBJ databases">
        <title>Draft genome sequences of Streptomyces avermitilis NBRC 14893.</title>
        <authorList>
            <person name="Komaki H."/>
            <person name="Tamura T."/>
            <person name="Hosoyama A."/>
        </authorList>
    </citation>
    <scope>NUCLEOTIDE SEQUENCE [LARGE SCALE GENOMIC DNA]</scope>
    <source>
        <strain evidence="2 5">NBRC 14893</strain>
    </source>
</reference>
<feature type="transmembrane region" description="Helical" evidence="1">
    <location>
        <begin position="118"/>
        <end position="137"/>
    </location>
</feature>
<keyword evidence="1" id="KW-0812">Transmembrane</keyword>
<name>A0A4D4N6Y6_STRAX</name>
<sequence>MVMAARFRRGGWAGTECRYDRVGRVAVHGRHVPRAGRRGRVMPRGSQDVFRFPVARSGLMTSETSETAAVHGSAPNAPGHRLRWNKVPEVTVYFWVIKVLCTTVGETAADLLNEKAGLGLTGVSLLMSVLLAVILVVQFRTTAYRPGAYWTAVALISVVGTLVSDNLTDNMGIPLETTTAVFAVLLAVVFVAWYRSERTLSIHSIDTLRRESFYWLAVLFTFALGTSAGDLVAERMALGYWVSAVLFALAIAAVAVARFALGANAVWSFWIAYVLTRPLGASMGDYLSQPTGDGGLGLGTVVTSVLFLAVILGLVVFLAVTRKDVTEPERLARTA</sequence>
<feature type="transmembrane region" description="Helical" evidence="1">
    <location>
        <begin position="264"/>
        <end position="284"/>
    </location>
</feature>
<gene>
    <name evidence="2" type="ORF">SAV14893_094830</name>
    <name evidence="3" type="ORF">SAV31267_098530</name>
</gene>
<feature type="transmembrane region" description="Helical" evidence="1">
    <location>
        <begin position="213"/>
        <end position="232"/>
    </location>
</feature>
<evidence type="ECO:0000313" key="5">
    <source>
        <dbReference type="Proteomes" id="UP000302139"/>
    </source>
</evidence>
<comment type="caution">
    <text evidence="3">The sequence shown here is derived from an EMBL/GenBank/DDBJ whole genome shotgun (WGS) entry which is preliminary data.</text>
</comment>
<keyword evidence="1" id="KW-0472">Membrane</keyword>
<evidence type="ECO:0000313" key="3">
    <source>
        <dbReference type="EMBL" id="GDY80368.1"/>
    </source>
</evidence>
<dbReference type="EMBL" id="BJHX01000003">
    <property type="protein sequence ID" value="GDY70090.1"/>
    <property type="molecule type" value="Genomic_DNA"/>
</dbReference>
<dbReference type="AlphaFoldDB" id="A0A4D4N6Y6"/>
<dbReference type="Pfam" id="PF03988">
    <property type="entry name" value="DUF347"/>
    <property type="match status" value="4"/>
</dbReference>
<feature type="transmembrane region" description="Helical" evidence="1">
    <location>
        <begin position="238"/>
        <end position="257"/>
    </location>
</feature>
<keyword evidence="1" id="KW-1133">Transmembrane helix</keyword>
<accession>A0A4D4N6Y6</accession>
<organism evidence="3 4">
    <name type="scientific">Streptomyces avermitilis</name>
    <dbReference type="NCBI Taxonomy" id="33903"/>
    <lineage>
        <taxon>Bacteria</taxon>
        <taxon>Bacillati</taxon>
        <taxon>Actinomycetota</taxon>
        <taxon>Actinomycetes</taxon>
        <taxon>Kitasatosporales</taxon>
        <taxon>Streptomycetaceae</taxon>
        <taxon>Streptomyces</taxon>
    </lineage>
</organism>
<feature type="transmembrane region" description="Helical" evidence="1">
    <location>
        <begin position="90"/>
        <end position="112"/>
    </location>
</feature>
<reference evidence="3 4" key="1">
    <citation type="submission" date="2019-04" db="EMBL/GenBank/DDBJ databases">
        <title>Draft genome sequences of Streptomyces avermitilis ATCC 31267.</title>
        <authorList>
            <person name="Komaki H."/>
            <person name="Tamura T."/>
            <person name="Hosoyama A."/>
        </authorList>
    </citation>
    <scope>NUCLEOTIDE SEQUENCE [LARGE SCALE GENOMIC DNA]</scope>
    <source>
        <strain evidence="3 4">ATCC 31267</strain>
    </source>
</reference>
<evidence type="ECO:0000313" key="4">
    <source>
        <dbReference type="Proteomes" id="UP000299211"/>
    </source>
</evidence>
<dbReference type="Proteomes" id="UP000299211">
    <property type="component" value="Unassembled WGS sequence"/>
</dbReference>
<evidence type="ECO:0000313" key="2">
    <source>
        <dbReference type="EMBL" id="GDY70090.1"/>
    </source>
</evidence>
<protein>
    <submittedName>
        <fullName evidence="3">Membrane protein</fullName>
    </submittedName>
</protein>
<feature type="transmembrane region" description="Helical" evidence="1">
    <location>
        <begin position="173"/>
        <end position="193"/>
    </location>
</feature>
<feature type="transmembrane region" description="Helical" evidence="1">
    <location>
        <begin position="149"/>
        <end position="167"/>
    </location>
</feature>
<evidence type="ECO:0000256" key="1">
    <source>
        <dbReference type="SAM" id="Phobius"/>
    </source>
</evidence>
<proteinExistence type="predicted"/>
<dbReference type="Proteomes" id="UP000302139">
    <property type="component" value="Unassembled WGS sequence"/>
</dbReference>
<dbReference type="InterPro" id="IPR007136">
    <property type="entry name" value="DUF347"/>
</dbReference>
<dbReference type="EMBL" id="BJHY01000002">
    <property type="protein sequence ID" value="GDY80368.1"/>
    <property type="molecule type" value="Genomic_DNA"/>
</dbReference>
<feature type="transmembrane region" description="Helical" evidence="1">
    <location>
        <begin position="296"/>
        <end position="320"/>
    </location>
</feature>